<dbReference type="AlphaFoldDB" id="F4S4Q2"/>
<proteinExistence type="predicted"/>
<dbReference type="Proteomes" id="UP000001072">
    <property type="component" value="Unassembled WGS sequence"/>
</dbReference>
<dbReference type="PANTHER" id="PTHR13132">
    <property type="entry name" value="ALPHA- 1,6 -FUCOSYLTRANSFERASE"/>
    <property type="match status" value="1"/>
</dbReference>
<keyword evidence="2" id="KW-1185">Reference proteome</keyword>
<dbReference type="EMBL" id="GL883148">
    <property type="protein sequence ID" value="EGG00328.1"/>
    <property type="molecule type" value="Genomic_DNA"/>
</dbReference>
<protein>
    <submittedName>
        <fullName evidence="1">Uncharacterized protein</fullName>
    </submittedName>
</protein>
<dbReference type="HOGENOM" id="CLU_657355_0_0_1"/>
<dbReference type="PANTHER" id="PTHR13132:SF29">
    <property type="entry name" value="ALPHA-(1,6)-FUCOSYLTRANSFERASE"/>
    <property type="match status" value="1"/>
</dbReference>
<dbReference type="GO" id="GO:0046921">
    <property type="term" value="F:alpha-(1-&gt;6)-fucosyltransferase activity"/>
    <property type="evidence" value="ECO:0007669"/>
    <property type="project" value="TreeGrafter"/>
</dbReference>
<dbReference type="OrthoDB" id="2535883at2759"/>
<evidence type="ECO:0000313" key="2">
    <source>
        <dbReference type="Proteomes" id="UP000001072"/>
    </source>
</evidence>
<gene>
    <name evidence="1" type="ORF">MELLADRAFT_67858</name>
</gene>
<evidence type="ECO:0000313" key="1">
    <source>
        <dbReference type="EMBL" id="EGG00328.1"/>
    </source>
</evidence>
<organism evidence="2">
    <name type="scientific">Melampsora larici-populina (strain 98AG31 / pathotype 3-4-7)</name>
    <name type="common">Poplar leaf rust fungus</name>
    <dbReference type="NCBI Taxonomy" id="747676"/>
    <lineage>
        <taxon>Eukaryota</taxon>
        <taxon>Fungi</taxon>
        <taxon>Dikarya</taxon>
        <taxon>Basidiomycota</taxon>
        <taxon>Pucciniomycotina</taxon>
        <taxon>Pucciniomycetes</taxon>
        <taxon>Pucciniales</taxon>
        <taxon>Melampsoraceae</taxon>
        <taxon>Melampsora</taxon>
    </lineage>
</organism>
<name>F4S4Q2_MELLP</name>
<sequence length="494" mass="56630">MEPLIPVHMGKHTVKSKFSDVRAIRNFMHTPRGNFKTLMAVVLLMLFTGSSWLLKSWSPHKTEIVQIRRTRIGVAQTDGMARRPAEELPPCAKTMLYTLRDFAGLGSELSYYGEAAAVASMLNYTVLLDDSIWNYGKLSDYFDIPPLACRPPQNWREMPRTRFANVGVNEPDHVWANRDIDVSYSGYLLQHVDSRAIDTHAVWNLFNYREQRTILPAVQNLHHSVKPIFDAKSEAFRHIWKPNKMILEEVQKLKVELNERMLALENIVSHRRSSADFDLDSPMARRLITIHFRLGDKIIENDAMKPAVTIGIKPAQGNPHPFFEVVKSYVPDWKTSKELPVLYILSDDPEGALKMFEEYQSFYPPSQRFPLIVSPKTISISEHGHLQSKFNSAPLDVRKKLATELIRDLTFAVDNSESIVCSSASNLCNIMFLLRGSQDLIGPTGSCRSVDVRWYPNYMIHPFNELSLNMTKDREKILEMIPRLATDPRNYIDL</sequence>
<dbReference type="VEuPathDB" id="FungiDB:MELLADRAFT_67858"/>
<dbReference type="GO" id="GO:0006487">
    <property type="term" value="P:protein N-linked glycosylation"/>
    <property type="evidence" value="ECO:0007669"/>
    <property type="project" value="TreeGrafter"/>
</dbReference>
<dbReference type="RefSeq" id="XP_007416347.1">
    <property type="nucleotide sequence ID" value="XM_007416285.1"/>
</dbReference>
<dbReference type="InParanoid" id="F4S4Q2"/>
<reference evidence="2" key="1">
    <citation type="journal article" date="2011" name="Proc. Natl. Acad. Sci. U.S.A.">
        <title>Obligate biotrophy features unraveled by the genomic analysis of rust fungi.</title>
        <authorList>
            <person name="Duplessis S."/>
            <person name="Cuomo C.A."/>
            <person name="Lin Y.-C."/>
            <person name="Aerts A."/>
            <person name="Tisserant E."/>
            <person name="Veneault-Fourrey C."/>
            <person name="Joly D.L."/>
            <person name="Hacquard S."/>
            <person name="Amselem J."/>
            <person name="Cantarel B.L."/>
            <person name="Chiu R."/>
            <person name="Coutinho P.M."/>
            <person name="Feau N."/>
            <person name="Field M."/>
            <person name="Frey P."/>
            <person name="Gelhaye E."/>
            <person name="Goldberg J."/>
            <person name="Grabherr M.G."/>
            <person name="Kodira C.D."/>
            <person name="Kohler A."/>
            <person name="Kuees U."/>
            <person name="Lindquist E.A."/>
            <person name="Lucas S.M."/>
            <person name="Mago R."/>
            <person name="Mauceli E."/>
            <person name="Morin E."/>
            <person name="Murat C."/>
            <person name="Pangilinan J.L."/>
            <person name="Park R."/>
            <person name="Pearson M."/>
            <person name="Quesneville H."/>
            <person name="Rouhier N."/>
            <person name="Sakthikumar S."/>
            <person name="Salamov A.A."/>
            <person name="Schmutz J."/>
            <person name="Selles B."/>
            <person name="Shapiro H."/>
            <person name="Tanguay P."/>
            <person name="Tuskan G.A."/>
            <person name="Henrissat B."/>
            <person name="Van de Peer Y."/>
            <person name="Rouze P."/>
            <person name="Ellis J.G."/>
            <person name="Dodds P.N."/>
            <person name="Schein J.E."/>
            <person name="Zhong S."/>
            <person name="Hamelin R.C."/>
            <person name="Grigoriev I.V."/>
            <person name="Szabo L.J."/>
            <person name="Martin F."/>
        </authorList>
    </citation>
    <scope>NUCLEOTIDE SEQUENCE [LARGE SCALE GENOMIC DNA]</scope>
    <source>
        <strain evidence="2">98AG31 / pathotype 3-4-7</strain>
    </source>
</reference>
<accession>F4S4Q2</accession>
<dbReference type="GeneID" id="18930923"/>
<dbReference type="KEGG" id="mlr:MELLADRAFT_67858"/>